<feature type="transmembrane region" description="Helical" evidence="4">
    <location>
        <begin position="32"/>
        <end position="51"/>
    </location>
</feature>
<feature type="transmembrane region" description="Helical" evidence="4">
    <location>
        <begin position="6"/>
        <end position="25"/>
    </location>
</feature>
<dbReference type="RefSeq" id="WP_313794652.1">
    <property type="nucleotide sequence ID" value="NZ_CP102453.1"/>
</dbReference>
<protein>
    <recommendedName>
        <fullName evidence="7">Alpha/beta fold hydrolase</fullName>
    </recommendedName>
</protein>
<keyword evidence="4" id="KW-0472">Membrane</keyword>
<keyword evidence="3" id="KW-0443">Lipid metabolism</keyword>
<dbReference type="InterPro" id="IPR029058">
    <property type="entry name" value="AB_hydrolase_fold"/>
</dbReference>
<evidence type="ECO:0000256" key="4">
    <source>
        <dbReference type="SAM" id="Phobius"/>
    </source>
</evidence>
<dbReference type="PANTHER" id="PTHR10272">
    <property type="entry name" value="PLATELET-ACTIVATING FACTOR ACETYLHYDROLASE"/>
    <property type="match status" value="1"/>
</dbReference>
<keyword evidence="2" id="KW-0442">Lipid degradation</keyword>
<keyword evidence="4" id="KW-1133">Transmembrane helix</keyword>
<keyword evidence="6" id="KW-1185">Reference proteome</keyword>
<name>A0ABY5P9F1_9LACT</name>
<evidence type="ECO:0000313" key="6">
    <source>
        <dbReference type="Proteomes" id="UP001315967"/>
    </source>
</evidence>
<proteinExistence type="predicted"/>
<dbReference type="PANTHER" id="PTHR10272:SF0">
    <property type="entry name" value="PLATELET-ACTIVATING FACTOR ACETYLHYDROLASE"/>
    <property type="match status" value="1"/>
</dbReference>
<keyword evidence="1" id="KW-0378">Hydrolase</keyword>
<accession>A0ABY5P9F1</accession>
<dbReference type="Proteomes" id="UP001315967">
    <property type="component" value="Chromosome"/>
</dbReference>
<gene>
    <name evidence="5" type="ORF">NRE15_05825</name>
</gene>
<keyword evidence="4" id="KW-0812">Transmembrane</keyword>
<organism evidence="5 6">
    <name type="scientific">Fundicoccus culcitae</name>
    <dbReference type="NCBI Taxonomy" id="2969821"/>
    <lineage>
        <taxon>Bacteria</taxon>
        <taxon>Bacillati</taxon>
        <taxon>Bacillota</taxon>
        <taxon>Bacilli</taxon>
        <taxon>Lactobacillales</taxon>
        <taxon>Aerococcaceae</taxon>
        <taxon>Fundicoccus</taxon>
    </lineage>
</organism>
<evidence type="ECO:0000256" key="2">
    <source>
        <dbReference type="ARBA" id="ARBA00022963"/>
    </source>
</evidence>
<evidence type="ECO:0000313" key="5">
    <source>
        <dbReference type="EMBL" id="UUX35159.1"/>
    </source>
</evidence>
<dbReference type="Pfam" id="PF03403">
    <property type="entry name" value="PAF-AH_p_II"/>
    <property type="match status" value="1"/>
</dbReference>
<reference evidence="5 6" key="1">
    <citation type="submission" date="2022-08" db="EMBL/GenBank/DDBJ databases">
        <title>Aerococcaceae sp. nov isolated from spoiled eye mask.</title>
        <authorList>
            <person name="Zhou G."/>
            <person name="Xie X.-B."/>
            <person name="Shi Q.-S."/>
            <person name="Wang Y.-S."/>
            <person name="Wen X."/>
            <person name="Peng H."/>
            <person name="Yang X.-J."/>
            <person name="Tao H.-B."/>
            <person name="Huang X.-M."/>
        </authorList>
    </citation>
    <scope>NUCLEOTIDE SEQUENCE [LARGE SCALE GENOMIC DNA]</scope>
    <source>
        <strain evidence="6">DM20194951</strain>
    </source>
</reference>
<dbReference type="Gene3D" id="3.40.50.1820">
    <property type="entry name" value="alpha/beta hydrolase"/>
    <property type="match status" value="1"/>
</dbReference>
<sequence>MSPTFWLVLLIVTILLFFITLFKKIRPRWKKFALLLTTLIASLVLTFKYLFPLSPALRPSGNETVNVSTIYLTHPTAIPGMETNGDNREIPIKIWAPENQENKQHPILIFSHGSFGVADSNETLFLELASQSYIVVSLSHPHHSFFADMSDGSTIFVNPTFFNEVMQSQGANDLEATIESAQNWMSIRLEDLNYVIDSILNQTFDHEITQAIDPNQIILAGHSLGGSAALAIGRSRPETIQAVISLEAPFFADITGIEGDEYVFTHEKYPVPILHIYSDALWGRLDDITTYEMNQRLINLDSPEFVNHHVEGSGHIGLTDMSLVSPIITNLLDSGLNTKPAEDKLLEINHQVLDFLNKYLSN</sequence>
<dbReference type="SUPFAM" id="SSF53474">
    <property type="entry name" value="alpha/beta-Hydrolases"/>
    <property type="match status" value="1"/>
</dbReference>
<evidence type="ECO:0008006" key="7">
    <source>
        <dbReference type="Google" id="ProtNLM"/>
    </source>
</evidence>
<evidence type="ECO:0000256" key="3">
    <source>
        <dbReference type="ARBA" id="ARBA00023098"/>
    </source>
</evidence>
<evidence type="ECO:0000256" key="1">
    <source>
        <dbReference type="ARBA" id="ARBA00022801"/>
    </source>
</evidence>
<dbReference type="EMBL" id="CP102453">
    <property type="protein sequence ID" value="UUX35159.1"/>
    <property type="molecule type" value="Genomic_DNA"/>
</dbReference>